<dbReference type="CDD" id="cd00118">
    <property type="entry name" value="LysM"/>
    <property type="match status" value="1"/>
</dbReference>
<name>A0A0S2DPN7_LYSEN</name>
<evidence type="ECO:0000313" key="2">
    <source>
        <dbReference type="Proteomes" id="UP000061569"/>
    </source>
</evidence>
<dbReference type="SMART" id="SM00257">
    <property type="entry name" value="LysM"/>
    <property type="match status" value="1"/>
</dbReference>
<dbReference type="STRING" id="69.GLE_5062"/>
<dbReference type="EMBL" id="CP013140">
    <property type="protein sequence ID" value="ALN60403.1"/>
    <property type="molecule type" value="Genomic_DNA"/>
</dbReference>
<dbReference type="OrthoDB" id="6026969at2"/>
<proteinExistence type="predicted"/>
<accession>A0A0S2DPN7</accession>
<protein>
    <submittedName>
        <fullName evidence="1">Uncharacterized protein</fullName>
    </submittedName>
</protein>
<organism evidence="1 2">
    <name type="scientific">Lysobacter enzymogenes</name>
    <dbReference type="NCBI Taxonomy" id="69"/>
    <lineage>
        <taxon>Bacteria</taxon>
        <taxon>Pseudomonadati</taxon>
        <taxon>Pseudomonadota</taxon>
        <taxon>Gammaproteobacteria</taxon>
        <taxon>Lysobacterales</taxon>
        <taxon>Lysobacteraceae</taxon>
        <taxon>Lysobacter</taxon>
    </lineage>
</organism>
<dbReference type="KEGG" id="lez:GLE_5062"/>
<evidence type="ECO:0000313" key="1">
    <source>
        <dbReference type="EMBL" id="ALN60403.1"/>
    </source>
</evidence>
<dbReference type="InterPro" id="IPR018392">
    <property type="entry name" value="LysM"/>
</dbReference>
<reference evidence="1 2" key="1">
    <citation type="submission" date="2015-11" db="EMBL/GenBank/DDBJ databases">
        <title>Genome sequences of Lysobacter enzymogenes strain C3 and Lysobacter antibioticus ATCC 29479.</title>
        <authorList>
            <person name="Kobayashi D.Y."/>
        </authorList>
    </citation>
    <scope>NUCLEOTIDE SEQUENCE [LARGE SCALE GENOMIC DNA]</scope>
    <source>
        <strain evidence="1 2">C3</strain>
    </source>
</reference>
<dbReference type="Gene3D" id="3.10.350.10">
    <property type="entry name" value="LysM domain"/>
    <property type="match status" value="1"/>
</dbReference>
<dbReference type="AlphaFoldDB" id="A0A0S2DPN7"/>
<gene>
    <name evidence="1" type="ORF">GLE_5062</name>
</gene>
<sequence length="884" mass="94227">MSLFSFIDSVARTVQQLATQPKPLPPVHTIVRDETLPQIAAQYRGTVPQETFEQQIKDANPQVLNWDALYPDTEIALPPAEHDGAQAQTVAYTQQAPAKTDKSPEVQRVDTAVQADAAHSTPETRAELKAAVKAEMQSRYQAEFDARPTGAVYDAKTIDGYGRSIAERYADDPAARAGIEAVSKDIRVDHEVEFTVMVANAGDPKSVVAILKDQWSKISPEAQQRLSTSIELGKLINEKIEPYVAEPFKGVDSGGDPKALMAPANEASRRLAELTDGLPPALAQAVVTQNLDTVLRITEVKPMYAGGNKFGEATSYANMARVYESLGDTGDGPRLRSDLAASYVGHSGDWRGQGYPFSENISNAIRDGVGPGLALEMARQLQGKGENELAGVFLRGVSHGAELLQQRIEGNLGQYKEMMGELARLLKYSEGLPPDKLNKAVNDYLAAKGKDDPDWLSKYQKLEKDLAADGRLLQETLGGLNALPAQVKATNPELMDTIKSIANDDDTLQAFGLAAGSDDRFLVGENADSTAALFDATKVSKEGAEHLKRLASQAINQNAMSVFAGVDPDNPASVADGKTRLEAMSRQYSGALGADAEQYRRAIGELEKLLDVPAGDTQAMATQLNKFHTELQGIEGFGAKQPAGITFRALGVAAAGLAFGKSTADAISDPTWANQIAAFGDAAGLVKDARDLLTNPAAQAVDRNSPAAMEALESGLKRFENVNKVLGVVSAVGDVAKLVDALLSDRPLKGVEAGLYGLGATGTVIMAVSTGPVGALVGSVMIGVSVFGQSALGDYRDKQGKVEGSMKFLQNAGFDADAAAVLSDQGEDEYYLSIPTVPLIMQAARDDRIGAGRPLEGQAAIDYINEMPRDKLQVMVNQLRMANR</sequence>
<dbReference type="InterPro" id="IPR036779">
    <property type="entry name" value="LysM_dom_sf"/>
</dbReference>
<dbReference type="Proteomes" id="UP000061569">
    <property type="component" value="Chromosome"/>
</dbReference>
<dbReference type="PATRIC" id="fig|69.6.peg.4990"/>